<sequence>MVSLGVFCGGKKNASLSEDIQKRTSFKALKYREFIDYGTNMIMAVNLT</sequence>
<dbReference type="Proteomes" id="UP000789396">
    <property type="component" value="Unassembled WGS sequence"/>
</dbReference>
<organism evidence="1 2">
    <name type="scientific">Racocetra fulgida</name>
    <dbReference type="NCBI Taxonomy" id="60492"/>
    <lineage>
        <taxon>Eukaryota</taxon>
        <taxon>Fungi</taxon>
        <taxon>Fungi incertae sedis</taxon>
        <taxon>Mucoromycota</taxon>
        <taxon>Glomeromycotina</taxon>
        <taxon>Glomeromycetes</taxon>
        <taxon>Diversisporales</taxon>
        <taxon>Gigasporaceae</taxon>
        <taxon>Racocetra</taxon>
    </lineage>
</organism>
<protein>
    <submittedName>
        <fullName evidence="1">18517_t:CDS:1</fullName>
    </submittedName>
</protein>
<gene>
    <name evidence="1" type="ORF">RFULGI_LOCUS376</name>
</gene>
<accession>A0A9N8YUT6</accession>
<proteinExistence type="predicted"/>
<name>A0A9N8YUT6_9GLOM</name>
<keyword evidence="2" id="KW-1185">Reference proteome</keyword>
<reference evidence="1" key="1">
    <citation type="submission" date="2021-06" db="EMBL/GenBank/DDBJ databases">
        <authorList>
            <person name="Kallberg Y."/>
            <person name="Tangrot J."/>
            <person name="Rosling A."/>
        </authorList>
    </citation>
    <scope>NUCLEOTIDE SEQUENCE</scope>
    <source>
        <strain evidence="1">IN212</strain>
    </source>
</reference>
<comment type="caution">
    <text evidence="1">The sequence shown here is derived from an EMBL/GenBank/DDBJ whole genome shotgun (WGS) entry which is preliminary data.</text>
</comment>
<evidence type="ECO:0000313" key="1">
    <source>
        <dbReference type="EMBL" id="CAG8454031.1"/>
    </source>
</evidence>
<dbReference type="AlphaFoldDB" id="A0A9N8YUT6"/>
<dbReference type="EMBL" id="CAJVPZ010000124">
    <property type="protein sequence ID" value="CAG8454031.1"/>
    <property type="molecule type" value="Genomic_DNA"/>
</dbReference>
<evidence type="ECO:0000313" key="2">
    <source>
        <dbReference type="Proteomes" id="UP000789396"/>
    </source>
</evidence>